<dbReference type="AlphaFoldDB" id="A0A5C0B000"/>
<accession>A0A5C0B000</accession>
<evidence type="ECO:0000256" key="2">
    <source>
        <dbReference type="ARBA" id="ARBA00022840"/>
    </source>
</evidence>
<dbReference type="Gene3D" id="3.40.50.300">
    <property type="entry name" value="P-loop containing nucleotide triphosphate hydrolases"/>
    <property type="match status" value="1"/>
</dbReference>
<dbReference type="Proteomes" id="UP000325161">
    <property type="component" value="Chromosome"/>
</dbReference>
<dbReference type="KEGG" id="pacr:FXN63_20285"/>
<dbReference type="CDD" id="cd05387">
    <property type="entry name" value="BY-kinase"/>
    <property type="match status" value="1"/>
</dbReference>
<dbReference type="RefSeq" id="WP_148816965.1">
    <property type="nucleotide sequence ID" value="NZ_CP043046.1"/>
</dbReference>
<dbReference type="SUPFAM" id="SSF52540">
    <property type="entry name" value="P-loop containing nucleoside triphosphate hydrolases"/>
    <property type="match status" value="1"/>
</dbReference>
<dbReference type="InterPro" id="IPR027417">
    <property type="entry name" value="P-loop_NTPase"/>
</dbReference>
<dbReference type="InterPro" id="IPR050445">
    <property type="entry name" value="Bact_polysacc_biosynth/exp"/>
</dbReference>
<reference evidence="3 4" key="1">
    <citation type="submission" date="2019-08" db="EMBL/GenBank/DDBJ databases">
        <title>Amphibian skin-associated Pigmentiphaga: genome sequence and occurrence across geography and hosts.</title>
        <authorList>
            <person name="Bletz M.C."/>
            <person name="Bunk B."/>
            <person name="Sproeer C."/>
            <person name="Biwer P."/>
            <person name="Reiter S."/>
            <person name="Rabemananjara F.C.E."/>
            <person name="Schulz S."/>
            <person name="Overmann J."/>
            <person name="Vences M."/>
        </authorList>
    </citation>
    <scope>NUCLEOTIDE SEQUENCE [LARGE SCALE GENOMIC DNA]</scope>
    <source>
        <strain evidence="3 4">Mada1488</strain>
    </source>
</reference>
<protein>
    <submittedName>
        <fullName evidence="3">Capsular biosynthesis protein</fullName>
    </submittedName>
</protein>
<keyword evidence="2" id="KW-0067">ATP-binding</keyword>
<dbReference type="InterPro" id="IPR037257">
    <property type="entry name" value="T2SS_E_N_sf"/>
</dbReference>
<name>A0A5C0B000_9BURK</name>
<organism evidence="3 4">
    <name type="scientific">Pigmentiphaga aceris</name>
    <dbReference type="NCBI Taxonomy" id="1940612"/>
    <lineage>
        <taxon>Bacteria</taxon>
        <taxon>Pseudomonadati</taxon>
        <taxon>Pseudomonadota</taxon>
        <taxon>Betaproteobacteria</taxon>
        <taxon>Burkholderiales</taxon>
        <taxon>Alcaligenaceae</taxon>
        <taxon>Pigmentiphaga</taxon>
    </lineage>
</organism>
<dbReference type="SUPFAM" id="SSF160246">
    <property type="entry name" value="EspE N-terminal domain-like"/>
    <property type="match status" value="1"/>
</dbReference>
<proteinExistence type="predicted"/>
<dbReference type="OrthoDB" id="9808257at2"/>
<evidence type="ECO:0000256" key="1">
    <source>
        <dbReference type="ARBA" id="ARBA00022741"/>
    </source>
</evidence>
<evidence type="ECO:0000313" key="3">
    <source>
        <dbReference type="EMBL" id="QEI07918.1"/>
    </source>
</evidence>
<dbReference type="EMBL" id="CP043046">
    <property type="protein sequence ID" value="QEI07918.1"/>
    <property type="molecule type" value="Genomic_DNA"/>
</dbReference>
<gene>
    <name evidence="3" type="ORF">FXN63_20285</name>
</gene>
<evidence type="ECO:0000313" key="4">
    <source>
        <dbReference type="Proteomes" id="UP000325161"/>
    </source>
</evidence>
<dbReference type="PANTHER" id="PTHR32309:SF31">
    <property type="entry name" value="CAPSULAR EXOPOLYSACCHARIDE FAMILY"/>
    <property type="match status" value="1"/>
</dbReference>
<keyword evidence="1" id="KW-0547">Nucleotide-binding</keyword>
<dbReference type="PANTHER" id="PTHR32309">
    <property type="entry name" value="TYROSINE-PROTEIN KINASE"/>
    <property type="match status" value="1"/>
</dbReference>
<sequence>MSSSPIKIEAGAPPMRLGDRFVQAGLLTPKQVEETIALQNAEQLRFGEAAIRLGFLTDTQLRSVLAEQFNYATANATFPNLSPSLRIAHAPFGREAEAIRQIRGELSIRMTGRQRIVLAVVSPGRGEGKSYIATSLAIAFSQAGQRTLLVNANLRASGQQDMLGVGHSTASGLSSILARHAAPHSGQRVPGFPLLHALGPGPQPPNPIEILREPALKVLIEGWSEDFDVIIFDTPASTTSSDAQAIARQAGACLMVARQDVTRVARLRVAQELMRTSGAEALGLVYNEFDPRSMRRGLRNRIGRVLRKLLPSSDD</sequence>
<keyword evidence="4" id="KW-1185">Reference proteome</keyword>
<dbReference type="InterPro" id="IPR005702">
    <property type="entry name" value="Wzc-like_C"/>
</dbReference>